<dbReference type="Proteomes" id="UP000588586">
    <property type="component" value="Unassembled WGS sequence"/>
</dbReference>
<evidence type="ECO:0000313" key="2">
    <source>
        <dbReference type="Proteomes" id="UP000588586"/>
    </source>
</evidence>
<dbReference type="AlphaFoldDB" id="A0A849HH13"/>
<evidence type="ECO:0000313" key="1">
    <source>
        <dbReference type="EMBL" id="NNM45864.1"/>
    </source>
</evidence>
<keyword evidence="2" id="KW-1185">Reference proteome</keyword>
<dbReference type="RefSeq" id="WP_171242836.1">
    <property type="nucleotide sequence ID" value="NZ_JABEPQ010000001.1"/>
</dbReference>
<dbReference type="EMBL" id="JABEPQ010000001">
    <property type="protein sequence ID" value="NNM45864.1"/>
    <property type="molecule type" value="Genomic_DNA"/>
</dbReference>
<organism evidence="1 2">
    <name type="scientific">Knoellia koreensis</name>
    <dbReference type="NCBI Taxonomy" id="2730921"/>
    <lineage>
        <taxon>Bacteria</taxon>
        <taxon>Bacillati</taxon>
        <taxon>Actinomycetota</taxon>
        <taxon>Actinomycetes</taxon>
        <taxon>Micrococcales</taxon>
        <taxon>Intrasporangiaceae</taxon>
        <taxon>Knoellia</taxon>
    </lineage>
</organism>
<name>A0A849HH13_9MICO</name>
<proteinExistence type="predicted"/>
<dbReference type="CDD" id="cd00093">
    <property type="entry name" value="HTH_XRE"/>
    <property type="match status" value="1"/>
</dbReference>
<accession>A0A849HH13</accession>
<comment type="caution">
    <text evidence="1">The sequence shown here is derived from an EMBL/GenBank/DDBJ whole genome shotgun (WGS) entry which is preliminary data.</text>
</comment>
<dbReference type="InterPro" id="IPR001387">
    <property type="entry name" value="Cro/C1-type_HTH"/>
</dbReference>
<reference evidence="1 2" key="1">
    <citation type="submission" date="2020-04" db="EMBL/GenBank/DDBJ databases">
        <title>Knoellia sp. isolate from air conditioner.</title>
        <authorList>
            <person name="Chea S."/>
            <person name="Kim D.-U."/>
        </authorList>
    </citation>
    <scope>NUCLEOTIDE SEQUENCE [LARGE SCALE GENOMIC DNA]</scope>
    <source>
        <strain evidence="1 2">DB2414S</strain>
    </source>
</reference>
<sequence length="308" mass="33139">MAVVDETSGRSAFADDLRQAVANKGLSLHEVQARLAESRVTVSTATLSYWATGRSQPQRAESFEALAVLERLLDLPAGRLVDHFVPPANDALAGLVTCADLPSPCTVQAAVLAELGCAPPLHAVEEVVHLAVDVDGSGATRAITARRVIRALRDGVRHVPVLALVNPSDDDARPSVAKVSGCTVGRTACRPDEGVFGAELLLDHPLGEGERTVIEHEIVYPSQLSAGHYHEYHARGRVNAALVWVRFDPAHPPRAIQSYQRTIDGTVILDGWLEDGSPSAHVFEHRFGPGTLGIRWEMGDVSEVDRDE</sequence>
<protein>
    <submittedName>
        <fullName evidence="1">Helix-turn-helix transcriptional regulator</fullName>
    </submittedName>
</protein>
<gene>
    <name evidence="1" type="ORF">HJG52_07570</name>
</gene>